<evidence type="ECO:0000313" key="2">
    <source>
        <dbReference type="EMBL" id="VDK88322.1"/>
    </source>
</evidence>
<gene>
    <name evidence="2" type="ORF">NLS_LOCUS8615</name>
</gene>
<reference evidence="2 3" key="1">
    <citation type="submission" date="2018-08" db="EMBL/GenBank/DDBJ databases">
        <authorList>
            <person name="Laetsch R D."/>
            <person name="Stevens L."/>
            <person name="Kumar S."/>
            <person name="Blaxter L. M."/>
        </authorList>
    </citation>
    <scope>NUCLEOTIDE SEQUENCE [LARGE SCALE GENOMIC DNA]</scope>
</reference>
<name>A0A3P6TJL5_LITSI</name>
<feature type="region of interest" description="Disordered" evidence="1">
    <location>
        <begin position="1"/>
        <end position="91"/>
    </location>
</feature>
<feature type="compositionally biased region" description="Acidic residues" evidence="1">
    <location>
        <begin position="55"/>
        <end position="89"/>
    </location>
</feature>
<organism evidence="2 3">
    <name type="scientific">Litomosoides sigmodontis</name>
    <name type="common">Filarial nematode worm</name>
    <dbReference type="NCBI Taxonomy" id="42156"/>
    <lineage>
        <taxon>Eukaryota</taxon>
        <taxon>Metazoa</taxon>
        <taxon>Ecdysozoa</taxon>
        <taxon>Nematoda</taxon>
        <taxon>Chromadorea</taxon>
        <taxon>Rhabditida</taxon>
        <taxon>Spirurina</taxon>
        <taxon>Spiruromorpha</taxon>
        <taxon>Filarioidea</taxon>
        <taxon>Onchocercidae</taxon>
        <taxon>Litomosoides</taxon>
    </lineage>
</organism>
<evidence type="ECO:0000313" key="3">
    <source>
        <dbReference type="Proteomes" id="UP000277928"/>
    </source>
</evidence>
<keyword evidence="3" id="KW-1185">Reference proteome</keyword>
<dbReference type="OrthoDB" id="10545590at2759"/>
<protein>
    <submittedName>
        <fullName evidence="2">Uncharacterized protein</fullName>
    </submittedName>
</protein>
<evidence type="ECO:0000256" key="1">
    <source>
        <dbReference type="SAM" id="MobiDB-lite"/>
    </source>
</evidence>
<dbReference type="Proteomes" id="UP000277928">
    <property type="component" value="Unassembled WGS sequence"/>
</dbReference>
<feature type="compositionally biased region" description="Polar residues" evidence="1">
    <location>
        <begin position="18"/>
        <end position="28"/>
    </location>
</feature>
<accession>A0A3P6TJL5</accession>
<proteinExistence type="predicted"/>
<dbReference type="EMBL" id="UYRX01001127">
    <property type="protein sequence ID" value="VDK88322.1"/>
    <property type="molecule type" value="Genomic_DNA"/>
</dbReference>
<dbReference type="AlphaFoldDB" id="A0A3P6TJL5"/>
<sequence>MKSSQTEEVDHGSKKHQLSGQCSQENGNSKGSGKDEDSDDELPATASGESSDSFSSEDDGGDEDEDDDDNDDDDDDDGDGDGDDSEDEIPAVIYNHPLVNDLLDRFMRAQLQIDSNANKSGNVKGAGKKLEFYALIG</sequence>
<dbReference type="OMA" id="NINHGKN"/>